<name>A0A4Y3PL90_BREPA</name>
<proteinExistence type="inferred from homology"/>
<dbReference type="GO" id="GO:0016020">
    <property type="term" value="C:membrane"/>
    <property type="evidence" value="ECO:0007669"/>
    <property type="project" value="InterPro"/>
</dbReference>
<evidence type="ECO:0000313" key="6">
    <source>
        <dbReference type="Proteomes" id="UP000316882"/>
    </source>
</evidence>
<feature type="transmembrane region" description="Helical" evidence="3">
    <location>
        <begin position="72"/>
        <end position="91"/>
    </location>
</feature>
<dbReference type="RefSeq" id="WP_122963887.1">
    <property type="nucleotide sequence ID" value="NZ_BJMH01000020.1"/>
</dbReference>
<feature type="transmembrane region" description="Helical" evidence="3">
    <location>
        <begin position="97"/>
        <end position="118"/>
    </location>
</feature>
<evidence type="ECO:0000256" key="3">
    <source>
        <dbReference type="SAM" id="Phobius"/>
    </source>
</evidence>
<evidence type="ECO:0000259" key="4">
    <source>
        <dbReference type="Pfam" id="PF00892"/>
    </source>
</evidence>
<evidence type="ECO:0000313" key="5">
    <source>
        <dbReference type="EMBL" id="GEB34203.1"/>
    </source>
</evidence>
<dbReference type="SUPFAM" id="SSF103481">
    <property type="entry name" value="Multidrug resistance efflux transporter EmrE"/>
    <property type="match status" value="2"/>
</dbReference>
<dbReference type="Pfam" id="PF00892">
    <property type="entry name" value="EamA"/>
    <property type="match status" value="2"/>
</dbReference>
<dbReference type="InterPro" id="IPR037185">
    <property type="entry name" value="EmrE-like"/>
</dbReference>
<evidence type="ECO:0000256" key="2">
    <source>
        <dbReference type="ARBA" id="ARBA00007362"/>
    </source>
</evidence>
<dbReference type="PANTHER" id="PTHR12715:SF4">
    <property type="entry name" value="EAMA DOMAIN-CONTAINING PROTEIN"/>
    <property type="match status" value="1"/>
</dbReference>
<accession>A0A4Y3PL90</accession>
<keyword evidence="3" id="KW-0472">Membrane</keyword>
<feature type="transmembrane region" description="Helical" evidence="3">
    <location>
        <begin position="43"/>
        <end position="60"/>
    </location>
</feature>
<evidence type="ECO:0000256" key="1">
    <source>
        <dbReference type="ARBA" id="ARBA00004127"/>
    </source>
</evidence>
<gene>
    <name evidence="5" type="primary">ydfC</name>
    <name evidence="5" type="ORF">BPA01_37830</name>
</gene>
<keyword evidence="6" id="KW-1185">Reference proteome</keyword>
<feature type="transmembrane region" description="Helical" evidence="3">
    <location>
        <begin position="248"/>
        <end position="264"/>
    </location>
</feature>
<feature type="domain" description="EamA" evidence="4">
    <location>
        <begin position="18"/>
        <end position="141"/>
    </location>
</feature>
<comment type="similarity">
    <text evidence="2">Belongs to the EamA transporter family.</text>
</comment>
<comment type="subcellular location">
    <subcellularLocation>
        <location evidence="1">Endomembrane system</location>
        <topology evidence="1">Multi-pass membrane protein</topology>
    </subcellularLocation>
</comment>
<sequence length="302" mass="32107">MSAYSNSKGRVLAAHGVSLVLWASAFAGIRVGLQGYSPEHLSLLRFLIGSAFLLVLAPFLRLPLPAKKDIPALFLLGGLGFSVYHTALNIGELTVSAGVASLFVTTTPIFSALFAFLFFRERCGVRGWIGALIAFTGVVVCSLGTDSSLSFNNGIFLILLAAVSESIYFAFQRNYVEKYGVFAFTAYTLWAGTLFMLVFLPGLGSAILSAPWAVTQSVLYLGIFPSVVAYLALAYVTSAVGTKEATSSLYLTPALSFLIAWGWLGEVPSWLSIAGGVVTLAGVLLAVNKKLPQQQIKADAPL</sequence>
<keyword evidence="3" id="KW-1133">Transmembrane helix</keyword>
<dbReference type="PANTHER" id="PTHR12715">
    <property type="entry name" value="TRANSPORTER, DRUG/METABOLITE EXPORTER FAMILY"/>
    <property type="match status" value="1"/>
</dbReference>
<comment type="caution">
    <text evidence="5">The sequence shown here is derived from an EMBL/GenBank/DDBJ whole genome shotgun (WGS) entry which is preliminary data.</text>
</comment>
<feature type="transmembrane region" description="Helical" evidence="3">
    <location>
        <begin position="218"/>
        <end position="236"/>
    </location>
</feature>
<reference evidence="5 6" key="1">
    <citation type="submission" date="2019-06" db="EMBL/GenBank/DDBJ databases">
        <title>Whole genome shotgun sequence of Brevibacillus parabrevis NBRC 12334.</title>
        <authorList>
            <person name="Hosoyama A."/>
            <person name="Uohara A."/>
            <person name="Ohji S."/>
            <person name="Ichikawa N."/>
        </authorList>
    </citation>
    <scope>NUCLEOTIDE SEQUENCE [LARGE SCALE GENOMIC DNA]</scope>
    <source>
        <strain evidence="5 6">NBRC 12334</strain>
    </source>
</reference>
<dbReference type="InterPro" id="IPR052756">
    <property type="entry name" value="Alkyne_AA_exporter"/>
</dbReference>
<dbReference type="GeneID" id="87611989"/>
<feature type="transmembrane region" description="Helical" evidence="3">
    <location>
        <begin position="151"/>
        <end position="171"/>
    </location>
</feature>
<protein>
    <submittedName>
        <fullName evidence="5">Putative transporter YdfC</fullName>
    </submittedName>
</protein>
<feature type="domain" description="EamA" evidence="4">
    <location>
        <begin position="153"/>
        <end position="286"/>
    </location>
</feature>
<keyword evidence="3" id="KW-0812">Transmembrane</keyword>
<dbReference type="Proteomes" id="UP000316882">
    <property type="component" value="Unassembled WGS sequence"/>
</dbReference>
<dbReference type="STRING" id="54914.AV540_10590"/>
<feature type="transmembrane region" description="Helical" evidence="3">
    <location>
        <begin position="183"/>
        <end position="212"/>
    </location>
</feature>
<dbReference type="AlphaFoldDB" id="A0A4Y3PL90"/>
<dbReference type="InterPro" id="IPR000620">
    <property type="entry name" value="EamA_dom"/>
</dbReference>
<organism evidence="5 6">
    <name type="scientific">Brevibacillus parabrevis</name>
    <dbReference type="NCBI Taxonomy" id="54914"/>
    <lineage>
        <taxon>Bacteria</taxon>
        <taxon>Bacillati</taxon>
        <taxon>Bacillota</taxon>
        <taxon>Bacilli</taxon>
        <taxon>Bacillales</taxon>
        <taxon>Paenibacillaceae</taxon>
        <taxon>Brevibacillus</taxon>
    </lineage>
</organism>
<feature type="transmembrane region" description="Helical" evidence="3">
    <location>
        <begin position="125"/>
        <end position="145"/>
    </location>
</feature>
<dbReference type="EMBL" id="BJMH01000020">
    <property type="protein sequence ID" value="GEB34203.1"/>
    <property type="molecule type" value="Genomic_DNA"/>
</dbReference>
<feature type="transmembrane region" description="Helical" evidence="3">
    <location>
        <begin position="270"/>
        <end position="287"/>
    </location>
</feature>